<dbReference type="InParanoid" id="G0VFH6"/>
<dbReference type="Proteomes" id="UP000001640">
    <property type="component" value="Chromosome 5"/>
</dbReference>
<dbReference type="STRING" id="1064592.G0VFH6"/>
<dbReference type="EMBL" id="HE576756">
    <property type="protein sequence ID" value="CCC70242.1"/>
    <property type="molecule type" value="Genomic_DNA"/>
</dbReference>
<feature type="chain" id="PRO_5012542379" description="Peroxin/Ferlin domain-containing protein" evidence="1">
    <location>
        <begin position="16"/>
        <end position="239"/>
    </location>
</feature>
<dbReference type="InterPro" id="IPR006614">
    <property type="entry name" value="Peroxin/Ferlin"/>
</dbReference>
<evidence type="ECO:0000256" key="1">
    <source>
        <dbReference type="SAM" id="SignalP"/>
    </source>
</evidence>
<dbReference type="OrthoDB" id="72441at2759"/>
<dbReference type="AlphaFoldDB" id="G0VFH6"/>
<organism evidence="3 4">
    <name type="scientific">Naumovozyma castellii</name>
    <name type="common">Yeast</name>
    <name type="synonym">Saccharomyces castellii</name>
    <dbReference type="NCBI Taxonomy" id="27288"/>
    <lineage>
        <taxon>Eukaryota</taxon>
        <taxon>Fungi</taxon>
        <taxon>Dikarya</taxon>
        <taxon>Ascomycota</taxon>
        <taxon>Saccharomycotina</taxon>
        <taxon>Saccharomycetes</taxon>
        <taxon>Saccharomycetales</taxon>
        <taxon>Saccharomycetaceae</taxon>
        <taxon>Naumovozyma</taxon>
    </lineage>
</organism>
<keyword evidence="4" id="KW-1185">Reference proteome</keyword>
<feature type="signal peptide" evidence="1">
    <location>
        <begin position="1"/>
        <end position="15"/>
    </location>
</feature>
<feature type="domain" description="Peroxin/Ferlin" evidence="2">
    <location>
        <begin position="204"/>
        <end position="235"/>
    </location>
</feature>
<sequence length="239" mass="28104">MFAHGVFSWLPLSLCARCVSNPLRLLLLDPLWQLLRPLAMGTVRVCDWYVHVHVQQPFPSFSCARSVKDVTYVHSTRPCATLIPSCPVRWGRQQCTTMTRRNKRNTFIRDLETLPKDLIIENERGATILGYPLFSPRLLIPHIDPPQFQMIIPETGTLQCISNDIISSFHQLYPFGYDEEQEQAQKKWFVMMDFKNRYDMDDQGWCYSWTFNNERWKSKNGIVRRRVWVRLSTTDTSID</sequence>
<protein>
    <recommendedName>
        <fullName evidence="2">Peroxin/Ferlin domain-containing protein</fullName>
    </recommendedName>
</protein>
<dbReference type="SMART" id="SM00694">
    <property type="entry name" value="DysFC"/>
    <property type="match status" value="1"/>
</dbReference>
<evidence type="ECO:0000313" key="3">
    <source>
        <dbReference type="EMBL" id="CCC70242.1"/>
    </source>
</evidence>
<dbReference type="GO" id="GO:0016020">
    <property type="term" value="C:membrane"/>
    <property type="evidence" value="ECO:0007669"/>
    <property type="project" value="InterPro"/>
</dbReference>
<accession>G0VFH6</accession>
<evidence type="ECO:0000259" key="2">
    <source>
        <dbReference type="SMART" id="SM00694"/>
    </source>
</evidence>
<keyword evidence="1" id="KW-0732">Signal</keyword>
<dbReference type="RefSeq" id="XP_003676602.1">
    <property type="nucleotide sequence ID" value="XM_003676554.1"/>
</dbReference>
<dbReference type="FunCoup" id="G0VFH6">
    <property type="interactions" value="40"/>
</dbReference>
<gene>
    <name evidence="3" type="primary">NCAS0E01720</name>
    <name evidence="3" type="ordered locus">NCAS_0E01720</name>
</gene>
<proteinExistence type="predicted"/>
<dbReference type="GeneID" id="96903874"/>
<reference key="2">
    <citation type="submission" date="2011-08" db="EMBL/GenBank/DDBJ databases">
        <title>Genome sequence of Naumovozyma castellii.</title>
        <authorList>
            <person name="Gordon J.L."/>
            <person name="Armisen D."/>
            <person name="Proux-Wera E."/>
            <person name="OhEigeartaigh S.S."/>
            <person name="Byrne K.P."/>
            <person name="Wolfe K.H."/>
        </authorList>
    </citation>
    <scope>NUCLEOTIDE SEQUENCE</scope>
    <source>
        <strain>Type strain:CBS 4309</strain>
    </source>
</reference>
<dbReference type="KEGG" id="ncs:NCAS_0E01720"/>
<evidence type="ECO:0000313" key="4">
    <source>
        <dbReference type="Proteomes" id="UP000001640"/>
    </source>
</evidence>
<name>G0VFH6_NAUCA</name>
<dbReference type="HOGENOM" id="CLU_1161422_0_0_1"/>
<reference evidence="3 4" key="1">
    <citation type="journal article" date="2011" name="Proc. Natl. Acad. Sci. U.S.A.">
        <title>Evolutionary erosion of yeast sex chromosomes by mating-type switching accidents.</title>
        <authorList>
            <person name="Gordon J.L."/>
            <person name="Armisen D."/>
            <person name="Proux-Wera E."/>
            <person name="Oheigeartaigh S.S."/>
            <person name="Byrne K.P."/>
            <person name="Wolfe K.H."/>
        </authorList>
    </citation>
    <scope>NUCLEOTIDE SEQUENCE [LARGE SCALE GENOMIC DNA]</scope>
    <source>
        <strain evidence="4">ATCC 76901 / BCRC 22586 / CBS 4309 / NBRC 1992 / NRRL Y-12630</strain>
    </source>
</reference>
<dbReference type="eggNOG" id="ENOG502S49X">
    <property type="taxonomic scope" value="Eukaryota"/>
</dbReference>